<evidence type="ECO:0000313" key="3">
    <source>
        <dbReference type="Proteomes" id="UP000051952"/>
    </source>
</evidence>
<proteinExistence type="predicted"/>
<dbReference type="AlphaFoldDB" id="A0A0S4J6Z1"/>
<sequence length="147" mass="15879">RSSKDSACKSPKRGGGGGNNISGMTDDSAPNFLSVTPTVGDVVLFYDTYPNGVSDPYALHSGCPPISEEALLESIERDLRNNKSTSTLIEASLSDTSRAGVLDALRLDARMRLSKKHLKVIATKWFMFPVIAGVKKPPVELCRRSQP</sequence>
<dbReference type="OrthoDB" id="420380at2759"/>
<protein>
    <submittedName>
        <fullName evidence="2">Uncharacterized protein</fullName>
    </submittedName>
</protein>
<evidence type="ECO:0000256" key="1">
    <source>
        <dbReference type="SAM" id="MobiDB-lite"/>
    </source>
</evidence>
<dbReference type="Gene3D" id="2.60.120.620">
    <property type="entry name" value="q2cbj1_9rhob like domain"/>
    <property type="match status" value="1"/>
</dbReference>
<feature type="non-terminal residue" evidence="2">
    <location>
        <position position="1"/>
    </location>
</feature>
<accession>A0A0S4J6Z1</accession>
<keyword evidence="3" id="KW-1185">Reference proteome</keyword>
<feature type="region of interest" description="Disordered" evidence="1">
    <location>
        <begin position="1"/>
        <end position="26"/>
    </location>
</feature>
<reference evidence="3" key="1">
    <citation type="submission" date="2015-09" db="EMBL/GenBank/DDBJ databases">
        <authorList>
            <consortium name="Pathogen Informatics"/>
        </authorList>
    </citation>
    <scope>NUCLEOTIDE SEQUENCE [LARGE SCALE GENOMIC DNA]</scope>
    <source>
        <strain evidence="3">Lake Konstanz</strain>
    </source>
</reference>
<gene>
    <name evidence="2" type="ORF">BSAL_84685</name>
</gene>
<dbReference type="EMBL" id="CYKH01000982">
    <property type="protein sequence ID" value="CUG75330.1"/>
    <property type="molecule type" value="Genomic_DNA"/>
</dbReference>
<name>A0A0S4J6Z1_BODSA</name>
<dbReference type="VEuPathDB" id="TriTrypDB:BSAL_84685"/>
<dbReference type="Proteomes" id="UP000051952">
    <property type="component" value="Unassembled WGS sequence"/>
</dbReference>
<evidence type="ECO:0000313" key="2">
    <source>
        <dbReference type="EMBL" id="CUG75330.1"/>
    </source>
</evidence>
<organism evidence="2 3">
    <name type="scientific">Bodo saltans</name>
    <name type="common">Flagellated protozoan</name>
    <dbReference type="NCBI Taxonomy" id="75058"/>
    <lineage>
        <taxon>Eukaryota</taxon>
        <taxon>Discoba</taxon>
        <taxon>Euglenozoa</taxon>
        <taxon>Kinetoplastea</taxon>
        <taxon>Metakinetoplastina</taxon>
        <taxon>Eubodonida</taxon>
        <taxon>Bodonidae</taxon>
        <taxon>Bodo</taxon>
    </lineage>
</organism>